<dbReference type="AlphaFoldDB" id="A4ISZ6"/>
<evidence type="ECO:0000313" key="1">
    <source>
        <dbReference type="EMBL" id="ABO68450.1"/>
    </source>
</evidence>
<protein>
    <submittedName>
        <fullName evidence="1">Uncharacterized protein</fullName>
    </submittedName>
</protein>
<dbReference type="Proteomes" id="UP000001578">
    <property type="component" value="Chromosome"/>
</dbReference>
<sequence>MTKVLPLRSIVGKQDVSFHRHPARRMMIESKTEHKKGTLMLKVLRNHRYQKRAIFTGFLDSSWLPNEKARPRISSSCSISLYQSAAAKSNCQRLGCAAALFPCQNRRFYRSKYSWL</sequence>
<evidence type="ECO:0000313" key="2">
    <source>
        <dbReference type="Proteomes" id="UP000001578"/>
    </source>
</evidence>
<organism evidence="1 2">
    <name type="scientific">Geobacillus thermodenitrificans (strain NG80-2)</name>
    <dbReference type="NCBI Taxonomy" id="420246"/>
    <lineage>
        <taxon>Bacteria</taxon>
        <taxon>Bacillati</taxon>
        <taxon>Bacillota</taxon>
        <taxon>Bacilli</taxon>
        <taxon>Bacillales</taxon>
        <taxon>Anoxybacillaceae</taxon>
        <taxon>Geobacillus</taxon>
    </lineage>
</organism>
<reference evidence="1 2" key="1">
    <citation type="journal article" date="2007" name="Proc. Natl. Acad. Sci. U.S.A.">
        <title>Genome and proteome of long-chain alkane degrading Geobacillus thermodenitrificans NG80-2 isolated from a deep-subsurface oil reservoir.</title>
        <authorList>
            <person name="Feng L."/>
            <person name="Wang W."/>
            <person name="Cheng J."/>
            <person name="Ren Y."/>
            <person name="Zhao G."/>
            <person name="Gao C."/>
            <person name="Tang Y."/>
            <person name="Liu X."/>
            <person name="Han W."/>
            <person name="Peng X."/>
            <person name="Liu R."/>
            <person name="Wang L."/>
        </authorList>
    </citation>
    <scope>NUCLEOTIDE SEQUENCE [LARGE SCALE GENOMIC DNA]</scope>
    <source>
        <strain evidence="1 2">NG80-2</strain>
    </source>
</reference>
<dbReference type="HOGENOM" id="CLU_2093355_0_0_9"/>
<proteinExistence type="predicted"/>
<name>A4ISZ6_GEOTN</name>
<dbReference type="KEGG" id="gtn:GTNG_3105"/>
<gene>
    <name evidence="1" type="ordered locus">GTNG_3105</name>
</gene>
<dbReference type="EMBL" id="CP000557">
    <property type="protein sequence ID" value="ABO68450.1"/>
    <property type="molecule type" value="Genomic_DNA"/>
</dbReference>
<accession>A4ISZ6</accession>